<dbReference type="InterPro" id="IPR013752">
    <property type="entry name" value="KPA_reductase"/>
</dbReference>
<dbReference type="PANTHER" id="PTHR43765:SF2">
    <property type="entry name" value="2-DEHYDROPANTOATE 2-REDUCTASE"/>
    <property type="match status" value="1"/>
</dbReference>
<dbReference type="RefSeq" id="WP_062481216.1">
    <property type="nucleotide sequence ID" value="NZ_CP013650.1"/>
</dbReference>
<evidence type="ECO:0000256" key="7">
    <source>
        <dbReference type="ARBA" id="ARBA00023002"/>
    </source>
</evidence>
<evidence type="ECO:0000256" key="6">
    <source>
        <dbReference type="ARBA" id="ARBA00022857"/>
    </source>
</evidence>
<dbReference type="OrthoDB" id="6530772at2"/>
<dbReference type="InterPro" id="IPR036291">
    <property type="entry name" value="NAD(P)-bd_dom_sf"/>
</dbReference>
<dbReference type="InterPro" id="IPR008927">
    <property type="entry name" value="6-PGluconate_DH-like_C_sf"/>
</dbReference>
<keyword evidence="5 10" id="KW-0566">Pantothenate biosynthesis</keyword>
<dbReference type="InterPro" id="IPR013328">
    <property type="entry name" value="6PGD_dom2"/>
</dbReference>
<dbReference type="SUPFAM" id="SSF48179">
    <property type="entry name" value="6-phosphogluconate dehydrogenase C-terminal domain-like"/>
    <property type="match status" value="1"/>
</dbReference>
<dbReference type="STRING" id="1526571.AT746_13715"/>
<dbReference type="KEGG" id="lal:AT746_13715"/>
<feature type="domain" description="Ketopantoate reductase C-terminal" evidence="12">
    <location>
        <begin position="169"/>
        <end position="290"/>
    </location>
</feature>
<evidence type="ECO:0000256" key="4">
    <source>
        <dbReference type="ARBA" id="ARBA00019465"/>
    </source>
</evidence>
<dbReference type="InterPro" id="IPR013332">
    <property type="entry name" value="KPR_N"/>
</dbReference>
<evidence type="ECO:0000259" key="12">
    <source>
        <dbReference type="Pfam" id="PF08546"/>
    </source>
</evidence>
<proteinExistence type="inferred from homology"/>
<evidence type="ECO:0000259" key="11">
    <source>
        <dbReference type="Pfam" id="PF02558"/>
    </source>
</evidence>
<dbReference type="GO" id="GO:0015940">
    <property type="term" value="P:pantothenate biosynthetic process"/>
    <property type="evidence" value="ECO:0007669"/>
    <property type="project" value="UniProtKB-UniPathway"/>
</dbReference>
<gene>
    <name evidence="13" type="ORF">AT746_13715</name>
</gene>
<dbReference type="Pfam" id="PF08546">
    <property type="entry name" value="ApbA_C"/>
    <property type="match status" value="1"/>
</dbReference>
<dbReference type="EMBL" id="CP013650">
    <property type="protein sequence ID" value="ALS99208.1"/>
    <property type="molecule type" value="Genomic_DNA"/>
</dbReference>
<dbReference type="PANTHER" id="PTHR43765">
    <property type="entry name" value="2-DEHYDROPANTOATE 2-REDUCTASE-RELATED"/>
    <property type="match status" value="1"/>
</dbReference>
<dbReference type="GO" id="GO:0005737">
    <property type="term" value="C:cytoplasm"/>
    <property type="evidence" value="ECO:0007669"/>
    <property type="project" value="TreeGrafter"/>
</dbReference>
<dbReference type="Gene3D" id="1.10.1040.10">
    <property type="entry name" value="N-(1-d-carboxylethyl)-l-norvaline Dehydrogenase, domain 2"/>
    <property type="match status" value="1"/>
</dbReference>
<protein>
    <recommendedName>
        <fullName evidence="4 10">2-dehydropantoate 2-reductase</fullName>
        <ecNumber evidence="3 10">1.1.1.169</ecNumber>
    </recommendedName>
    <alternativeName>
        <fullName evidence="8 10">Ketopantoate reductase</fullName>
    </alternativeName>
</protein>
<evidence type="ECO:0000256" key="10">
    <source>
        <dbReference type="RuleBase" id="RU362068"/>
    </source>
</evidence>
<keyword evidence="6 10" id="KW-0521">NADP</keyword>
<comment type="catalytic activity">
    <reaction evidence="9 10">
        <text>(R)-pantoate + NADP(+) = 2-dehydropantoate + NADPH + H(+)</text>
        <dbReference type="Rhea" id="RHEA:16233"/>
        <dbReference type="ChEBI" id="CHEBI:11561"/>
        <dbReference type="ChEBI" id="CHEBI:15378"/>
        <dbReference type="ChEBI" id="CHEBI:15980"/>
        <dbReference type="ChEBI" id="CHEBI:57783"/>
        <dbReference type="ChEBI" id="CHEBI:58349"/>
        <dbReference type="EC" id="1.1.1.169"/>
    </reaction>
</comment>
<evidence type="ECO:0000256" key="2">
    <source>
        <dbReference type="ARBA" id="ARBA00007870"/>
    </source>
</evidence>
<accession>A0A0U3B1S6</accession>
<feature type="domain" description="Ketopantoate reductase N-terminal" evidence="11">
    <location>
        <begin position="4"/>
        <end position="140"/>
    </location>
</feature>
<dbReference type="Proteomes" id="UP000068447">
    <property type="component" value="Chromosome"/>
</dbReference>
<dbReference type="GO" id="GO:0050661">
    <property type="term" value="F:NADP binding"/>
    <property type="evidence" value="ECO:0007669"/>
    <property type="project" value="TreeGrafter"/>
</dbReference>
<evidence type="ECO:0000313" key="14">
    <source>
        <dbReference type="Proteomes" id="UP000068447"/>
    </source>
</evidence>
<dbReference type="Pfam" id="PF02558">
    <property type="entry name" value="ApbA"/>
    <property type="match status" value="1"/>
</dbReference>
<evidence type="ECO:0000256" key="9">
    <source>
        <dbReference type="ARBA" id="ARBA00048793"/>
    </source>
</evidence>
<dbReference type="InterPro" id="IPR050838">
    <property type="entry name" value="Ketopantoate_reductase"/>
</dbReference>
<keyword evidence="7 10" id="KW-0560">Oxidoreductase</keyword>
<dbReference type="AlphaFoldDB" id="A0A0U3B1S6"/>
<organism evidence="13 14">
    <name type="scientific">Lacimicrobium alkaliphilum</name>
    <dbReference type="NCBI Taxonomy" id="1526571"/>
    <lineage>
        <taxon>Bacteria</taxon>
        <taxon>Pseudomonadati</taxon>
        <taxon>Pseudomonadota</taxon>
        <taxon>Gammaproteobacteria</taxon>
        <taxon>Alteromonadales</taxon>
        <taxon>Alteromonadaceae</taxon>
        <taxon>Lacimicrobium</taxon>
    </lineage>
</organism>
<dbReference type="EC" id="1.1.1.169" evidence="3 10"/>
<dbReference type="UniPathway" id="UPA00028">
    <property type="reaction ID" value="UER00004"/>
</dbReference>
<evidence type="ECO:0000313" key="13">
    <source>
        <dbReference type="EMBL" id="ALS99208.1"/>
    </source>
</evidence>
<evidence type="ECO:0000256" key="5">
    <source>
        <dbReference type="ARBA" id="ARBA00022655"/>
    </source>
</evidence>
<comment type="function">
    <text evidence="10">Catalyzes the NADPH-dependent reduction of ketopantoate into pantoic acid.</text>
</comment>
<dbReference type="GO" id="GO:0008677">
    <property type="term" value="F:2-dehydropantoate 2-reductase activity"/>
    <property type="evidence" value="ECO:0007669"/>
    <property type="project" value="UniProtKB-EC"/>
</dbReference>
<keyword evidence="14" id="KW-1185">Reference proteome</keyword>
<dbReference type="NCBIfam" id="TIGR00745">
    <property type="entry name" value="apbA_panE"/>
    <property type="match status" value="1"/>
</dbReference>
<sequence>MKTVIIGQGAIGSLLAGICQQQKMDYAVLPRGSVCQPVRLIRLDGRLLEFSPEPVSPAQLQRDELLLLPLKAFQIIPAVKQLRPFLTKQTLVLLNNGMGVMEQVQKLLPDSPLIAGISKKAAYKKATQVLETGTGTTELGWVFRPASHSAQATERQLKALLTPCLWHQDLQPALWQKLAINAVINPLTALNNIKNGELAQPEYQQQIRQLCAETAALMQRKNLSGWQNIDAVVESVINSTADNYSSMHQDIAHNRATEIDYINGYLVLQGQQAGLEMAAHENLWQRVKALATSQDK</sequence>
<evidence type="ECO:0000256" key="1">
    <source>
        <dbReference type="ARBA" id="ARBA00004994"/>
    </source>
</evidence>
<comment type="pathway">
    <text evidence="1 10">Cofactor biosynthesis; (R)-pantothenate biosynthesis; (R)-pantoate from 3-methyl-2-oxobutanoate: step 2/2.</text>
</comment>
<evidence type="ECO:0000256" key="8">
    <source>
        <dbReference type="ARBA" id="ARBA00032024"/>
    </source>
</evidence>
<reference evidence="13 14" key="1">
    <citation type="submission" date="2015-12" db="EMBL/GenBank/DDBJ databases">
        <title>Complete genome of Lacimicrobium alkaliphilum KCTC 32984.</title>
        <authorList>
            <person name="Kim S.-G."/>
            <person name="Lee Y.-J."/>
        </authorList>
    </citation>
    <scope>NUCLEOTIDE SEQUENCE [LARGE SCALE GENOMIC DNA]</scope>
    <source>
        <strain evidence="13 14">YelD216</strain>
    </source>
</reference>
<evidence type="ECO:0000256" key="3">
    <source>
        <dbReference type="ARBA" id="ARBA00013014"/>
    </source>
</evidence>
<dbReference type="SUPFAM" id="SSF51735">
    <property type="entry name" value="NAD(P)-binding Rossmann-fold domains"/>
    <property type="match status" value="1"/>
</dbReference>
<comment type="similarity">
    <text evidence="2 10">Belongs to the ketopantoate reductase family.</text>
</comment>
<dbReference type="Gene3D" id="3.40.50.720">
    <property type="entry name" value="NAD(P)-binding Rossmann-like Domain"/>
    <property type="match status" value="1"/>
</dbReference>
<dbReference type="InterPro" id="IPR003710">
    <property type="entry name" value="ApbA"/>
</dbReference>
<name>A0A0U3B1S6_9ALTE</name>